<keyword evidence="11 16" id="KW-1015">Disulfide bond</keyword>
<evidence type="ECO:0000256" key="2">
    <source>
        <dbReference type="ARBA" id="ARBA00004613"/>
    </source>
</evidence>
<feature type="binding site" evidence="15">
    <location>
        <position position="287"/>
    </location>
    <ligand>
        <name>Ca(2+)</name>
        <dbReference type="ChEBI" id="CHEBI:29108"/>
        <label>1</label>
    </ligand>
</feature>
<feature type="compositionally biased region" description="Low complexity" evidence="19">
    <location>
        <begin position="235"/>
        <end position="245"/>
    </location>
</feature>
<evidence type="ECO:0000259" key="20">
    <source>
        <dbReference type="PROSITE" id="PS50998"/>
    </source>
</evidence>
<evidence type="ECO:0000256" key="5">
    <source>
        <dbReference type="ARBA" id="ARBA00022454"/>
    </source>
</evidence>
<keyword evidence="15 18" id="KW-0106">Calcium</keyword>
<accession>A0A8K1LN80</accession>
<dbReference type="PROSITE" id="PS00011">
    <property type="entry name" value="GLA_1"/>
    <property type="match status" value="1"/>
</dbReference>
<dbReference type="PANTHER" id="PTHR15459:SF3">
    <property type="entry name" value="POLYAMINE-MODULATED FACTOR 1"/>
    <property type="match status" value="1"/>
</dbReference>
<dbReference type="Pfam" id="PF03980">
    <property type="entry name" value="Nnf1"/>
    <property type="match status" value="1"/>
</dbReference>
<keyword evidence="10" id="KW-0995">Kinetochore</keyword>
<dbReference type="Pfam" id="PF25890">
    <property type="entry name" value="BGLAP_C"/>
    <property type="match status" value="1"/>
</dbReference>
<evidence type="ECO:0000256" key="19">
    <source>
        <dbReference type="SAM" id="MobiDB-lite"/>
    </source>
</evidence>
<feature type="modified residue" description="4-carboxyglutamate" evidence="17">
    <location>
        <position position="280"/>
    </location>
</feature>
<comment type="caution">
    <text evidence="21">The sequence shown here is derived from an EMBL/GenBank/DDBJ whole genome shotgun (WGS) entry which is preliminary data.</text>
</comment>
<feature type="modified residue" description="4-carboxyglutamate" evidence="17">
    <location>
        <position position="287"/>
    </location>
</feature>
<evidence type="ECO:0000256" key="15">
    <source>
        <dbReference type="PIRSR" id="PIRSR602384-1"/>
    </source>
</evidence>
<feature type="compositionally biased region" description="Pro residues" evidence="19">
    <location>
        <begin position="8"/>
        <end position="30"/>
    </location>
</feature>
<feature type="region of interest" description="Disordered" evidence="19">
    <location>
        <begin position="233"/>
        <end position="253"/>
    </location>
</feature>
<comment type="PTM">
    <text evidence="17 18">Gamma-carboxyglutamate residues are formed by vitamin K dependent carboxylation. These residues are essential for the binding of calcium.</text>
</comment>
<comment type="function">
    <text evidence="18">Binds strongly to apatite and calcium.</text>
</comment>
<dbReference type="EMBL" id="SWJQ01000163">
    <property type="protein sequence ID" value="TRZ20012.1"/>
    <property type="molecule type" value="Genomic_DNA"/>
</dbReference>
<keyword evidence="5" id="KW-0158">Chromosome</keyword>
<dbReference type="GO" id="GO:0007059">
    <property type="term" value="P:chromosome segregation"/>
    <property type="evidence" value="ECO:0007669"/>
    <property type="project" value="TreeGrafter"/>
</dbReference>
<comment type="similarity">
    <text evidence="4 18">Belongs to the osteocalcin/matrix Gla protein family.</text>
</comment>
<evidence type="ECO:0000256" key="12">
    <source>
        <dbReference type="ARBA" id="ARBA00023242"/>
    </source>
</evidence>
<feature type="binding site" evidence="15">
    <location>
        <position position="284"/>
    </location>
    <ligand>
        <name>Ca(2+)</name>
        <dbReference type="ChEBI" id="CHEBI:29108"/>
        <label>1</label>
    </ligand>
</feature>
<keyword evidence="6 17" id="KW-0301">Gamma-carboxyglutamic acid</keyword>
<evidence type="ECO:0000256" key="10">
    <source>
        <dbReference type="ARBA" id="ARBA00022838"/>
    </source>
</evidence>
<dbReference type="PANTHER" id="PTHR15459">
    <property type="entry name" value="POLYAMINE-MODULATED FACTOR 1"/>
    <property type="match status" value="1"/>
</dbReference>
<dbReference type="SUPFAM" id="SSF57630">
    <property type="entry name" value="GLA-domain"/>
    <property type="match status" value="1"/>
</dbReference>
<keyword evidence="13" id="KW-0131">Cell cycle</keyword>
<organism evidence="21 22">
    <name type="scientific">Zosterops borbonicus</name>
    <dbReference type="NCBI Taxonomy" id="364589"/>
    <lineage>
        <taxon>Eukaryota</taxon>
        <taxon>Metazoa</taxon>
        <taxon>Chordata</taxon>
        <taxon>Craniata</taxon>
        <taxon>Vertebrata</taxon>
        <taxon>Euteleostomi</taxon>
        <taxon>Archelosauria</taxon>
        <taxon>Archosauria</taxon>
        <taxon>Dinosauria</taxon>
        <taxon>Saurischia</taxon>
        <taxon>Theropoda</taxon>
        <taxon>Coelurosauria</taxon>
        <taxon>Aves</taxon>
        <taxon>Neognathae</taxon>
        <taxon>Neoaves</taxon>
        <taxon>Telluraves</taxon>
        <taxon>Australaves</taxon>
        <taxon>Passeriformes</taxon>
        <taxon>Sylvioidea</taxon>
        <taxon>Zosteropidae</taxon>
        <taxon>Zosterops</taxon>
    </lineage>
</organism>
<dbReference type="GO" id="GO:0005634">
    <property type="term" value="C:nucleus"/>
    <property type="evidence" value="ECO:0007669"/>
    <property type="project" value="UniProtKB-SubCell"/>
</dbReference>
<dbReference type="InterPro" id="IPR000294">
    <property type="entry name" value="GLA_domain"/>
</dbReference>
<keyword evidence="12" id="KW-0539">Nucleus</keyword>
<evidence type="ECO:0000256" key="7">
    <source>
        <dbReference type="ARBA" id="ARBA00022525"/>
    </source>
</evidence>
<evidence type="ECO:0000256" key="11">
    <source>
        <dbReference type="ARBA" id="ARBA00023157"/>
    </source>
</evidence>
<dbReference type="GO" id="GO:0005509">
    <property type="term" value="F:calcium ion binding"/>
    <property type="evidence" value="ECO:0007669"/>
    <property type="project" value="UniProtKB-UniRule"/>
</dbReference>
<evidence type="ECO:0000256" key="18">
    <source>
        <dbReference type="RuleBase" id="RU361261"/>
    </source>
</evidence>
<evidence type="ECO:0000313" key="21">
    <source>
        <dbReference type="EMBL" id="TRZ20012.1"/>
    </source>
</evidence>
<sequence>MTLGLPGSPDPGPIANPAPGSEPGPDPGPIANPDSHPTVTPVLILPFYPHNWSCSYQRFVNCYRCFYKLQPQLTRSIYDQFISQLQASIKEEIQEVKNEGNLEGLFSSLDKIVEEAKDREEPAWRPSGIPEQDVRSTMVPYFLKHRSHLRRILREKEEENRKMAESVLMGRDRIAELQQLIHAHQQAWQATGPYKDSQGARAALSPAQGGTMKSLVLLTLLALLTLGLCRRAADDSTSTNDSPSSEAFVSRRASAEVVQRQKRNYGYDSSVYGAPRDPLEAKREVCELNPDCDELADQIGFQEAYRRYYGLV</sequence>
<dbReference type="InterPro" id="IPR035972">
    <property type="entry name" value="GLA-like_dom_SF"/>
</dbReference>
<dbReference type="InterPro" id="IPR002384">
    <property type="entry name" value="Osteocalcin/MGP"/>
</dbReference>
<reference evidence="21" key="1">
    <citation type="submission" date="2019-04" db="EMBL/GenBank/DDBJ databases">
        <title>Genome assembly of Zosterops borbonicus 15179.</title>
        <authorList>
            <person name="Leroy T."/>
            <person name="Anselmetti Y."/>
            <person name="Tilak M.-K."/>
            <person name="Nabholz B."/>
        </authorList>
    </citation>
    <scope>NUCLEOTIDE SEQUENCE</scope>
    <source>
        <strain evidence="21">HGM_15179</strain>
        <tissue evidence="21">Muscle</tissue>
    </source>
</reference>
<evidence type="ECO:0000256" key="3">
    <source>
        <dbReference type="ARBA" id="ARBA00004629"/>
    </source>
</evidence>
<dbReference type="PRINTS" id="PR00002">
    <property type="entry name" value="GLABONE"/>
</dbReference>
<evidence type="ECO:0000256" key="13">
    <source>
        <dbReference type="ARBA" id="ARBA00023306"/>
    </source>
</evidence>
<keyword evidence="7 18" id="KW-0964">Secreted</keyword>
<feature type="disulfide bond" evidence="16">
    <location>
        <begin position="286"/>
        <end position="292"/>
    </location>
</feature>
<name>A0A8K1LN80_9PASS</name>
<keyword evidence="22" id="KW-1185">Reference proteome</keyword>
<dbReference type="OrthoDB" id="18453at2759"/>
<dbReference type="GO" id="GO:0005576">
    <property type="term" value="C:extracellular region"/>
    <property type="evidence" value="ECO:0007669"/>
    <property type="project" value="UniProtKB-SubCell"/>
</dbReference>
<proteinExistence type="inferred from homology"/>
<evidence type="ECO:0000256" key="9">
    <source>
        <dbReference type="ARBA" id="ARBA00022776"/>
    </source>
</evidence>
<evidence type="ECO:0000256" key="4">
    <source>
        <dbReference type="ARBA" id="ARBA00008850"/>
    </source>
</evidence>
<evidence type="ECO:0000256" key="16">
    <source>
        <dbReference type="PIRSR" id="PIRSR602384-2"/>
    </source>
</evidence>
<dbReference type="GO" id="GO:0000444">
    <property type="term" value="C:MIS12/MIND type complex"/>
    <property type="evidence" value="ECO:0007669"/>
    <property type="project" value="InterPro"/>
</dbReference>
<dbReference type="InterPro" id="IPR007128">
    <property type="entry name" value="PMF1/Nnf1"/>
</dbReference>
<comment type="subcellular location">
    <subcellularLocation>
        <location evidence="3">Chromosome</location>
        <location evidence="3">Centromere</location>
        <location evidence="3">Kinetochore</location>
    </subcellularLocation>
    <subcellularLocation>
        <location evidence="1">Nucleus</location>
    </subcellularLocation>
    <subcellularLocation>
        <location evidence="2 18">Secreted</location>
    </subcellularLocation>
</comment>
<evidence type="ECO:0000256" key="14">
    <source>
        <dbReference type="ARBA" id="ARBA00023328"/>
    </source>
</evidence>
<dbReference type="AlphaFoldDB" id="A0A8K1LN80"/>
<evidence type="ECO:0000313" key="22">
    <source>
        <dbReference type="Proteomes" id="UP000796761"/>
    </source>
</evidence>
<dbReference type="Proteomes" id="UP000796761">
    <property type="component" value="Unassembled WGS sequence"/>
</dbReference>
<keyword evidence="9" id="KW-0498">Mitosis</keyword>
<dbReference type="GO" id="GO:0030500">
    <property type="term" value="P:regulation of bone mineralization"/>
    <property type="evidence" value="ECO:0007669"/>
    <property type="project" value="InterPro"/>
</dbReference>
<dbReference type="PROSITE" id="PS50998">
    <property type="entry name" value="GLA_2"/>
    <property type="match status" value="1"/>
</dbReference>
<dbReference type="GO" id="GO:0051301">
    <property type="term" value="P:cell division"/>
    <property type="evidence" value="ECO:0007669"/>
    <property type="project" value="UniProtKB-KW"/>
</dbReference>
<protein>
    <recommendedName>
        <fullName evidence="18">Osteocalcin</fullName>
    </recommendedName>
</protein>
<feature type="binding site" evidence="15">
    <location>
        <position position="293"/>
    </location>
    <ligand>
        <name>Ca(2+)</name>
        <dbReference type="ChEBI" id="CHEBI:29108"/>
        <label>1</label>
    </ligand>
</feature>
<keyword evidence="8" id="KW-0132">Cell division</keyword>
<dbReference type="SMART" id="SM00069">
    <property type="entry name" value="GLA"/>
    <property type="match status" value="1"/>
</dbReference>
<keyword evidence="15 18" id="KW-0479">Metal-binding</keyword>
<evidence type="ECO:0000256" key="17">
    <source>
        <dbReference type="PIRSR" id="PIRSR602384-3"/>
    </source>
</evidence>
<feature type="modified residue" description="4-carboxyglutamate" evidence="17">
    <location>
        <position position="284"/>
    </location>
</feature>
<evidence type="ECO:0000256" key="6">
    <source>
        <dbReference type="ARBA" id="ARBA00022479"/>
    </source>
</evidence>
<evidence type="ECO:0000256" key="1">
    <source>
        <dbReference type="ARBA" id="ARBA00004123"/>
    </source>
</evidence>
<feature type="domain" description="Gla" evidence="20">
    <location>
        <begin position="264"/>
        <end position="310"/>
    </location>
</feature>
<evidence type="ECO:0000256" key="8">
    <source>
        <dbReference type="ARBA" id="ARBA00022618"/>
    </source>
</evidence>
<gene>
    <name evidence="21" type="ORF">HGM15179_007161</name>
</gene>
<feature type="region of interest" description="Disordered" evidence="19">
    <location>
        <begin position="1"/>
        <end position="35"/>
    </location>
</feature>
<dbReference type="InterPro" id="IPR058704">
    <property type="entry name" value="BGLAP-like_C"/>
</dbReference>
<feature type="binding site" evidence="15">
    <location>
        <position position="280"/>
    </location>
    <ligand>
        <name>Ca(2+)</name>
        <dbReference type="ChEBI" id="CHEBI:29108"/>
        <label>1</label>
    </ligand>
</feature>
<keyword evidence="14" id="KW-0137">Centromere</keyword>